<dbReference type="AlphaFoldDB" id="A0A2P2MZB3"/>
<name>A0A2P2MZB3_RHIMU</name>
<accession>A0A2P2MZB3</accession>
<proteinExistence type="predicted"/>
<evidence type="ECO:0000313" key="1">
    <source>
        <dbReference type="EMBL" id="MBX35560.1"/>
    </source>
</evidence>
<organism evidence="1">
    <name type="scientific">Rhizophora mucronata</name>
    <name type="common">Asiatic mangrove</name>
    <dbReference type="NCBI Taxonomy" id="61149"/>
    <lineage>
        <taxon>Eukaryota</taxon>
        <taxon>Viridiplantae</taxon>
        <taxon>Streptophyta</taxon>
        <taxon>Embryophyta</taxon>
        <taxon>Tracheophyta</taxon>
        <taxon>Spermatophyta</taxon>
        <taxon>Magnoliopsida</taxon>
        <taxon>eudicotyledons</taxon>
        <taxon>Gunneridae</taxon>
        <taxon>Pentapetalae</taxon>
        <taxon>rosids</taxon>
        <taxon>fabids</taxon>
        <taxon>Malpighiales</taxon>
        <taxon>Rhizophoraceae</taxon>
        <taxon>Rhizophora</taxon>
    </lineage>
</organism>
<sequence length="38" mass="4402">MANSFDSTSIKELFEEQRILHGLSLVKQKYRCRSANNS</sequence>
<protein>
    <submittedName>
        <fullName evidence="1">ABC transporter D family member 1</fullName>
    </submittedName>
</protein>
<dbReference type="EMBL" id="GGEC01055076">
    <property type="protein sequence ID" value="MBX35560.1"/>
    <property type="molecule type" value="Transcribed_RNA"/>
</dbReference>
<reference evidence="1" key="1">
    <citation type="submission" date="2018-02" db="EMBL/GenBank/DDBJ databases">
        <title>Rhizophora mucronata_Transcriptome.</title>
        <authorList>
            <person name="Meera S.P."/>
            <person name="Sreeshan A."/>
            <person name="Augustine A."/>
        </authorList>
    </citation>
    <scope>NUCLEOTIDE SEQUENCE</scope>
    <source>
        <tissue evidence="1">Leaf</tissue>
    </source>
</reference>